<dbReference type="Proteomes" id="UP000290560">
    <property type="component" value="Unassembled WGS sequence"/>
</dbReference>
<reference evidence="1" key="1">
    <citation type="journal article" date="2018" name="Data Brief">
        <title>Genome sequence data from 17 accessions of Ensete ventricosum, a staple food crop for millions in Ethiopia.</title>
        <authorList>
            <person name="Yemataw Z."/>
            <person name="Muzemil S."/>
            <person name="Ambachew D."/>
            <person name="Tripathi L."/>
            <person name="Tesfaye K."/>
            <person name="Chala A."/>
            <person name="Farbos A."/>
            <person name="O'Neill P."/>
            <person name="Moore K."/>
            <person name="Grant M."/>
            <person name="Studholme D.J."/>
        </authorList>
    </citation>
    <scope>NUCLEOTIDE SEQUENCE [LARGE SCALE GENOMIC DNA]</scope>
    <source>
        <tissue evidence="1">Leaf</tissue>
    </source>
</reference>
<proteinExistence type="predicted"/>
<sequence>MAGCVGSRRQRAELGKQHVKCGASGHEKPKPLRRQLLAGGVVRDDASSICYSMRTTQQSLNFISPRHHPN</sequence>
<organism evidence="1">
    <name type="scientific">Ensete ventricosum</name>
    <name type="common">Abyssinian banana</name>
    <name type="synonym">Musa ensete</name>
    <dbReference type="NCBI Taxonomy" id="4639"/>
    <lineage>
        <taxon>Eukaryota</taxon>
        <taxon>Viridiplantae</taxon>
        <taxon>Streptophyta</taxon>
        <taxon>Embryophyta</taxon>
        <taxon>Tracheophyta</taxon>
        <taxon>Spermatophyta</taxon>
        <taxon>Magnoliopsida</taxon>
        <taxon>Liliopsida</taxon>
        <taxon>Zingiberales</taxon>
        <taxon>Musaceae</taxon>
        <taxon>Ensete</taxon>
    </lineage>
</organism>
<accession>A0A444CCG0</accession>
<protein>
    <submittedName>
        <fullName evidence="1">Uncharacterized protein</fullName>
    </submittedName>
</protein>
<dbReference type="EMBL" id="KV876235">
    <property type="protein sequence ID" value="RZR74411.1"/>
    <property type="molecule type" value="Genomic_DNA"/>
</dbReference>
<name>A0A444CCG0_ENSVE</name>
<gene>
    <name evidence="1" type="ORF">BHM03_00036623</name>
</gene>
<dbReference type="AlphaFoldDB" id="A0A444CCG0"/>
<evidence type="ECO:0000313" key="1">
    <source>
        <dbReference type="EMBL" id="RZR74411.1"/>
    </source>
</evidence>